<dbReference type="SUPFAM" id="SSF53335">
    <property type="entry name" value="S-adenosyl-L-methionine-dependent methyltransferases"/>
    <property type="match status" value="1"/>
</dbReference>
<evidence type="ECO:0000259" key="3">
    <source>
        <dbReference type="Pfam" id="PF21320"/>
    </source>
</evidence>
<keyword evidence="5" id="KW-1185">Reference proteome</keyword>
<feature type="region of interest" description="Disordered" evidence="1">
    <location>
        <begin position="1"/>
        <end position="21"/>
    </location>
</feature>
<protein>
    <submittedName>
        <fullName evidence="4">Class I SAM-dependent methyltransferase</fullName>
    </submittedName>
</protein>
<comment type="caution">
    <text evidence="4">The sequence shown here is derived from an EMBL/GenBank/DDBJ whole genome shotgun (WGS) entry which is preliminary data.</text>
</comment>
<evidence type="ECO:0000259" key="2">
    <source>
        <dbReference type="Pfam" id="PF13847"/>
    </source>
</evidence>
<feature type="compositionally biased region" description="Low complexity" evidence="1">
    <location>
        <begin position="12"/>
        <end position="21"/>
    </location>
</feature>
<dbReference type="SUPFAM" id="SSF46785">
    <property type="entry name" value="Winged helix' DNA-binding domain"/>
    <property type="match status" value="1"/>
</dbReference>
<dbReference type="InterPro" id="IPR036390">
    <property type="entry name" value="WH_DNA-bd_sf"/>
</dbReference>
<gene>
    <name evidence="4" type="ORF">GCM10023225_29480</name>
</gene>
<dbReference type="Gene3D" id="3.40.50.150">
    <property type="entry name" value="Vaccinia Virus protein VP39"/>
    <property type="match status" value="1"/>
</dbReference>
<accession>A0ABP9I751</accession>
<dbReference type="Gene3D" id="1.10.10.10">
    <property type="entry name" value="Winged helix-like DNA-binding domain superfamily/Winged helix DNA-binding domain"/>
    <property type="match status" value="1"/>
</dbReference>
<dbReference type="GO" id="GO:0032259">
    <property type="term" value="P:methylation"/>
    <property type="evidence" value="ECO:0007669"/>
    <property type="project" value="UniProtKB-KW"/>
</dbReference>
<feature type="domain" description="S-adenosylmethionine-dependent methyltransferase Rv2258c-like winged HTH" evidence="3">
    <location>
        <begin position="41"/>
        <end position="117"/>
    </location>
</feature>
<dbReference type="InterPro" id="IPR025714">
    <property type="entry name" value="Methyltranfer_dom"/>
</dbReference>
<dbReference type="EMBL" id="BAABIL010000506">
    <property type="protein sequence ID" value="GAA4990530.1"/>
    <property type="molecule type" value="Genomic_DNA"/>
</dbReference>
<dbReference type="Pfam" id="PF21320">
    <property type="entry name" value="WHD_Rv2258c"/>
    <property type="match status" value="1"/>
</dbReference>
<evidence type="ECO:0000313" key="4">
    <source>
        <dbReference type="EMBL" id="GAA4990530.1"/>
    </source>
</evidence>
<dbReference type="InterPro" id="IPR036388">
    <property type="entry name" value="WH-like_DNA-bd_sf"/>
</dbReference>
<keyword evidence="4" id="KW-0489">Methyltransferase</keyword>
<reference evidence="5" key="1">
    <citation type="journal article" date="2019" name="Int. J. Syst. Evol. Microbiol.">
        <title>The Global Catalogue of Microorganisms (GCM) 10K type strain sequencing project: providing services to taxonomists for standard genome sequencing and annotation.</title>
        <authorList>
            <consortium name="The Broad Institute Genomics Platform"/>
            <consortium name="The Broad Institute Genome Sequencing Center for Infectious Disease"/>
            <person name="Wu L."/>
            <person name="Ma J."/>
        </authorList>
    </citation>
    <scope>NUCLEOTIDE SEQUENCE [LARGE SCALE GENOMIC DNA]</scope>
    <source>
        <strain evidence="5">JCM 18126</strain>
    </source>
</reference>
<dbReference type="PANTHER" id="PTHR45128:SF2">
    <property type="entry name" value="METHYLTRANSFERASE DOMAIN-CONTAINING PROTEIN"/>
    <property type="match status" value="1"/>
</dbReference>
<evidence type="ECO:0000256" key="1">
    <source>
        <dbReference type="SAM" id="MobiDB-lite"/>
    </source>
</evidence>
<feature type="domain" description="Methyltransferase" evidence="2">
    <location>
        <begin position="194"/>
        <end position="307"/>
    </location>
</feature>
<sequence length="377" mass="39603">MTTTEPAPAPVPAQAGAVPGPSADEVAERVFGSVLAGFEAFAVYVGDRLGWYRDLHAHGPATPAELAGRTGTQERYAREWLEQQAVAGLLTVVAGTGDADGARRRYGLSAGAAEALTDPDSLAHLAPLPRMLAAAATRLPQLLEAYRSGGGVSWDELGDDARESQADLNRPWFLHALPGALRGTPALHEVLDRPGARVLDVGCGAGWSSLALARAYPRAHVVGIDVDAPSVGAARREAVAAGLGDRVEFRLGDAAALAADGGYDAAFAFECVHDMPDPVAVLDAVRRAVRPDGVAVVVDEAVAEEFTAPGDEVERVMYGFSLFVCLPDGLSAPGSVGTGTVMRRPVLQRYAQRAGWSGVDVLPVEDFAFLRFYGLRR</sequence>
<dbReference type="InterPro" id="IPR029063">
    <property type="entry name" value="SAM-dependent_MTases_sf"/>
</dbReference>
<dbReference type="Pfam" id="PF13847">
    <property type="entry name" value="Methyltransf_31"/>
    <property type="match status" value="1"/>
</dbReference>
<dbReference type="InterPro" id="IPR048711">
    <property type="entry name" value="WHD_Rv2258c"/>
</dbReference>
<proteinExistence type="predicted"/>
<name>A0ABP9I751_9ACTN</name>
<evidence type="ECO:0000313" key="5">
    <source>
        <dbReference type="Proteomes" id="UP001501195"/>
    </source>
</evidence>
<dbReference type="PANTHER" id="PTHR45128">
    <property type="entry name" value="METHYLTRANSFERASE TYPE 11"/>
    <property type="match status" value="1"/>
</dbReference>
<organism evidence="4 5">
    <name type="scientific">Kineococcus glutinatus</name>
    <dbReference type="NCBI Taxonomy" id="1070872"/>
    <lineage>
        <taxon>Bacteria</taxon>
        <taxon>Bacillati</taxon>
        <taxon>Actinomycetota</taxon>
        <taxon>Actinomycetes</taxon>
        <taxon>Kineosporiales</taxon>
        <taxon>Kineosporiaceae</taxon>
        <taxon>Kineococcus</taxon>
    </lineage>
</organism>
<dbReference type="RefSeq" id="WP_345713439.1">
    <property type="nucleotide sequence ID" value="NZ_BAABIL010000506.1"/>
</dbReference>
<dbReference type="GO" id="GO:0008168">
    <property type="term" value="F:methyltransferase activity"/>
    <property type="evidence" value="ECO:0007669"/>
    <property type="project" value="UniProtKB-KW"/>
</dbReference>
<dbReference type="CDD" id="cd02440">
    <property type="entry name" value="AdoMet_MTases"/>
    <property type="match status" value="1"/>
</dbReference>
<dbReference type="InterPro" id="IPR053173">
    <property type="entry name" value="SAM-binding_MTase"/>
</dbReference>
<keyword evidence="4" id="KW-0808">Transferase</keyword>
<dbReference type="Proteomes" id="UP001501195">
    <property type="component" value="Unassembled WGS sequence"/>
</dbReference>